<accession>A0ABP9I0A7</accession>
<dbReference type="EMBL" id="BAABHS010000026">
    <property type="protein sequence ID" value="GAA4983063.1"/>
    <property type="molecule type" value="Genomic_DNA"/>
</dbReference>
<keyword evidence="1" id="KW-0472">Membrane</keyword>
<protein>
    <recommendedName>
        <fullName evidence="4">Integral membrane protein</fullName>
    </recommendedName>
</protein>
<gene>
    <name evidence="2" type="ORF">GCM10023205_60980</name>
</gene>
<feature type="transmembrane region" description="Helical" evidence="1">
    <location>
        <begin position="12"/>
        <end position="39"/>
    </location>
</feature>
<comment type="caution">
    <text evidence="2">The sequence shown here is derived from an EMBL/GenBank/DDBJ whole genome shotgun (WGS) entry which is preliminary data.</text>
</comment>
<evidence type="ECO:0000256" key="1">
    <source>
        <dbReference type="SAM" id="Phobius"/>
    </source>
</evidence>
<dbReference type="RefSeq" id="WP_345678958.1">
    <property type="nucleotide sequence ID" value="NZ_BAABHS010000026.1"/>
</dbReference>
<dbReference type="Proteomes" id="UP001500466">
    <property type="component" value="Unassembled WGS sequence"/>
</dbReference>
<feature type="transmembrane region" description="Helical" evidence="1">
    <location>
        <begin position="51"/>
        <end position="72"/>
    </location>
</feature>
<name>A0ABP9I0A7_9ACTN</name>
<keyword evidence="1" id="KW-1133">Transmembrane helix</keyword>
<keyword evidence="3" id="KW-1185">Reference proteome</keyword>
<keyword evidence="1" id="KW-0812">Transmembrane</keyword>
<evidence type="ECO:0000313" key="2">
    <source>
        <dbReference type="EMBL" id="GAA4983063.1"/>
    </source>
</evidence>
<proteinExistence type="predicted"/>
<sequence>MSRAQIAHPKLLTSLCIGLGLLLVVEMFVWLLCLMVAYSPAYGVPSEGQDIWGRFAALMGVLDFCAVFGLVVRSVAVRSRAFTAMAVAHAVLLAYVLVLGVLGRQVVVAAIRLGLIVGYCAAIRRAAPVLER</sequence>
<organism evidence="2 3">
    <name type="scientific">Yinghuangia aomiensis</name>
    <dbReference type="NCBI Taxonomy" id="676205"/>
    <lineage>
        <taxon>Bacteria</taxon>
        <taxon>Bacillati</taxon>
        <taxon>Actinomycetota</taxon>
        <taxon>Actinomycetes</taxon>
        <taxon>Kitasatosporales</taxon>
        <taxon>Streptomycetaceae</taxon>
        <taxon>Yinghuangia</taxon>
    </lineage>
</organism>
<evidence type="ECO:0008006" key="4">
    <source>
        <dbReference type="Google" id="ProtNLM"/>
    </source>
</evidence>
<evidence type="ECO:0000313" key="3">
    <source>
        <dbReference type="Proteomes" id="UP001500466"/>
    </source>
</evidence>
<feature type="transmembrane region" description="Helical" evidence="1">
    <location>
        <begin position="84"/>
        <end position="103"/>
    </location>
</feature>
<reference evidence="3" key="1">
    <citation type="journal article" date="2019" name="Int. J. Syst. Evol. Microbiol.">
        <title>The Global Catalogue of Microorganisms (GCM) 10K type strain sequencing project: providing services to taxonomists for standard genome sequencing and annotation.</title>
        <authorList>
            <consortium name="The Broad Institute Genomics Platform"/>
            <consortium name="The Broad Institute Genome Sequencing Center for Infectious Disease"/>
            <person name="Wu L."/>
            <person name="Ma J."/>
        </authorList>
    </citation>
    <scope>NUCLEOTIDE SEQUENCE [LARGE SCALE GENOMIC DNA]</scope>
    <source>
        <strain evidence="3">JCM 17986</strain>
    </source>
</reference>
<feature type="transmembrane region" description="Helical" evidence="1">
    <location>
        <begin position="109"/>
        <end position="127"/>
    </location>
</feature>